<proteinExistence type="predicted"/>
<comment type="caution">
    <text evidence="1">The sequence shown here is derived from an EMBL/GenBank/DDBJ whole genome shotgun (WGS) entry which is preliminary data.</text>
</comment>
<name>A0ABS3N8D7_9BACI</name>
<evidence type="ECO:0000313" key="2">
    <source>
        <dbReference type="Proteomes" id="UP000663981"/>
    </source>
</evidence>
<protein>
    <submittedName>
        <fullName evidence="1">Uncharacterized protein</fullName>
    </submittedName>
</protein>
<accession>A0ABS3N8D7</accession>
<keyword evidence="2" id="KW-1185">Reference proteome</keyword>
<dbReference type="RefSeq" id="WP_207981472.1">
    <property type="nucleotide sequence ID" value="NZ_JAGDEL010000024.1"/>
</dbReference>
<reference evidence="1 2" key="1">
    <citation type="submission" date="2021-03" db="EMBL/GenBank/DDBJ databases">
        <title>Whole genome sequence of Metabacillus bambusae BG109.</title>
        <authorList>
            <person name="Jeong J.W."/>
        </authorList>
    </citation>
    <scope>NUCLEOTIDE SEQUENCE [LARGE SCALE GENOMIC DNA]</scope>
    <source>
        <strain evidence="1 2">BG109</strain>
    </source>
</reference>
<dbReference type="EMBL" id="JAGDEL010000024">
    <property type="protein sequence ID" value="MBO1514561.1"/>
    <property type="molecule type" value="Genomic_DNA"/>
</dbReference>
<dbReference type="Proteomes" id="UP000663981">
    <property type="component" value="Unassembled WGS sequence"/>
</dbReference>
<gene>
    <name evidence="1" type="ORF">I7822_23310</name>
</gene>
<evidence type="ECO:0000313" key="1">
    <source>
        <dbReference type="EMBL" id="MBO1514561.1"/>
    </source>
</evidence>
<organism evidence="1 2">
    <name type="scientific">Metabacillus bambusae</name>
    <dbReference type="NCBI Taxonomy" id="2795218"/>
    <lineage>
        <taxon>Bacteria</taxon>
        <taxon>Bacillati</taxon>
        <taxon>Bacillota</taxon>
        <taxon>Bacilli</taxon>
        <taxon>Bacillales</taxon>
        <taxon>Bacillaceae</taxon>
        <taxon>Metabacillus</taxon>
    </lineage>
</organism>
<sequence>MWVITVYLGESIRMFEFEDEIEAKELIRKIKGHKILSHIVYFNDHFAEAVS</sequence>